<dbReference type="GO" id="GO:0003700">
    <property type="term" value="F:DNA-binding transcription factor activity"/>
    <property type="evidence" value="ECO:0007669"/>
    <property type="project" value="InterPro"/>
</dbReference>
<evidence type="ECO:0000256" key="3">
    <source>
        <dbReference type="ARBA" id="ARBA00023125"/>
    </source>
</evidence>
<dbReference type="Proteomes" id="UP000482487">
    <property type="component" value="Unassembled WGS sequence"/>
</dbReference>
<dbReference type="Gene3D" id="3.40.190.290">
    <property type="match status" value="1"/>
</dbReference>
<keyword evidence="3" id="KW-0238">DNA-binding</keyword>
<sequence length="296" mass="32264">MPFDLTDMHLFVQVAEEGSITAGAVRAHLALASASARIRSMEDHLGAPLLTRGPRGVSLTQAGTVLLRHARLITRQWEQMQGELADFAQGRTGRVRLLCNTATLTEFLLENMRAYLLAHPNVDIDIAEGLSADIVKAVTEYRADVGIVAQATDVGGLETLPFRRLRIVLVTPPGHPLAQQQGGVCFEQTLEYEFVGLEGTSSIQKYLAAHAARAGKWIHLRVRLRSFEAVCAMVAGGVGVAIIPETAAEHAAKTMDLRLVHLTDAWASRQLTICLRTYADLPAYAKDLIDLIQSRP</sequence>
<accession>A0A7C9MHB7</accession>
<evidence type="ECO:0000259" key="5">
    <source>
        <dbReference type="PROSITE" id="PS50931"/>
    </source>
</evidence>
<dbReference type="InterPro" id="IPR036390">
    <property type="entry name" value="WH_DNA-bd_sf"/>
</dbReference>
<evidence type="ECO:0000256" key="1">
    <source>
        <dbReference type="ARBA" id="ARBA00009437"/>
    </source>
</evidence>
<dbReference type="RefSeq" id="WP_160957962.1">
    <property type="nucleotide sequence ID" value="NZ_WVUD01000001.1"/>
</dbReference>
<comment type="similarity">
    <text evidence="1">Belongs to the LysR transcriptional regulatory family.</text>
</comment>
<comment type="caution">
    <text evidence="6">The sequence shown here is derived from an EMBL/GenBank/DDBJ whole genome shotgun (WGS) entry which is preliminary data.</text>
</comment>
<dbReference type="PROSITE" id="PS50931">
    <property type="entry name" value="HTH_LYSR"/>
    <property type="match status" value="1"/>
</dbReference>
<reference evidence="6 7" key="1">
    <citation type="submission" date="2020-01" db="EMBL/GenBank/DDBJ databases">
        <title>Genome sequence of Desulfovibrio aerotolerans DSM 16695(T).</title>
        <authorList>
            <person name="Karnachuk O."/>
            <person name="Avakyan M."/>
            <person name="Mardanov A."/>
            <person name="Kadnikov V."/>
            <person name="Ravin N."/>
        </authorList>
    </citation>
    <scope>NUCLEOTIDE SEQUENCE [LARGE SCALE GENOMIC DNA]</scope>
    <source>
        <strain evidence="6 7">DSM 16695</strain>
    </source>
</reference>
<keyword evidence="4" id="KW-0804">Transcription</keyword>
<gene>
    <name evidence="6" type="ORF">GTA51_01160</name>
</gene>
<dbReference type="AlphaFoldDB" id="A0A7C9MHB7"/>
<dbReference type="CDD" id="cd08421">
    <property type="entry name" value="PBP2_LTTR_like_1"/>
    <property type="match status" value="1"/>
</dbReference>
<evidence type="ECO:0000256" key="4">
    <source>
        <dbReference type="ARBA" id="ARBA00023163"/>
    </source>
</evidence>
<proteinExistence type="inferred from homology"/>
<dbReference type="PANTHER" id="PTHR30419">
    <property type="entry name" value="HTH-TYPE TRANSCRIPTIONAL REGULATOR YBHD"/>
    <property type="match status" value="1"/>
</dbReference>
<dbReference type="FunFam" id="1.10.10.10:FF:000001">
    <property type="entry name" value="LysR family transcriptional regulator"/>
    <property type="match status" value="1"/>
</dbReference>
<dbReference type="Pfam" id="PF03466">
    <property type="entry name" value="LysR_substrate"/>
    <property type="match status" value="1"/>
</dbReference>
<dbReference type="InterPro" id="IPR036388">
    <property type="entry name" value="WH-like_DNA-bd_sf"/>
</dbReference>
<feature type="domain" description="HTH lysR-type" evidence="5">
    <location>
        <begin position="3"/>
        <end position="60"/>
    </location>
</feature>
<evidence type="ECO:0000256" key="2">
    <source>
        <dbReference type="ARBA" id="ARBA00023015"/>
    </source>
</evidence>
<keyword evidence="2" id="KW-0805">Transcription regulation</keyword>
<evidence type="ECO:0000313" key="6">
    <source>
        <dbReference type="EMBL" id="MYL81749.1"/>
    </source>
</evidence>
<dbReference type="Pfam" id="PF00126">
    <property type="entry name" value="HTH_1"/>
    <property type="match status" value="1"/>
</dbReference>
<dbReference type="InterPro" id="IPR050950">
    <property type="entry name" value="HTH-type_LysR_regulators"/>
</dbReference>
<dbReference type="EMBL" id="WVUD01000001">
    <property type="protein sequence ID" value="MYL81749.1"/>
    <property type="molecule type" value="Genomic_DNA"/>
</dbReference>
<protein>
    <submittedName>
        <fullName evidence="6">LysR family transcriptional regulator</fullName>
    </submittedName>
</protein>
<dbReference type="GO" id="GO:0003677">
    <property type="term" value="F:DNA binding"/>
    <property type="evidence" value="ECO:0007669"/>
    <property type="project" value="UniProtKB-KW"/>
</dbReference>
<dbReference type="OrthoDB" id="5317428at2"/>
<dbReference type="InterPro" id="IPR005119">
    <property type="entry name" value="LysR_subst-bd"/>
</dbReference>
<name>A0A7C9MHB7_9BACT</name>
<organism evidence="6 7">
    <name type="scientific">Solidesulfovibrio aerotolerans</name>
    <dbReference type="NCBI Taxonomy" id="295255"/>
    <lineage>
        <taxon>Bacteria</taxon>
        <taxon>Pseudomonadati</taxon>
        <taxon>Thermodesulfobacteriota</taxon>
        <taxon>Desulfovibrionia</taxon>
        <taxon>Desulfovibrionales</taxon>
        <taxon>Desulfovibrionaceae</taxon>
        <taxon>Solidesulfovibrio</taxon>
    </lineage>
</organism>
<dbReference type="SUPFAM" id="SSF46785">
    <property type="entry name" value="Winged helix' DNA-binding domain"/>
    <property type="match status" value="1"/>
</dbReference>
<dbReference type="SUPFAM" id="SSF53850">
    <property type="entry name" value="Periplasmic binding protein-like II"/>
    <property type="match status" value="1"/>
</dbReference>
<dbReference type="PANTHER" id="PTHR30419:SF2">
    <property type="entry name" value="LYSR FAMILY TRANSCRIPTIONAL REGULATOR"/>
    <property type="match status" value="1"/>
</dbReference>
<dbReference type="InterPro" id="IPR000847">
    <property type="entry name" value="LysR_HTH_N"/>
</dbReference>
<keyword evidence="7" id="KW-1185">Reference proteome</keyword>
<dbReference type="Gene3D" id="1.10.10.10">
    <property type="entry name" value="Winged helix-like DNA-binding domain superfamily/Winged helix DNA-binding domain"/>
    <property type="match status" value="1"/>
</dbReference>
<dbReference type="GO" id="GO:0005829">
    <property type="term" value="C:cytosol"/>
    <property type="evidence" value="ECO:0007669"/>
    <property type="project" value="TreeGrafter"/>
</dbReference>
<evidence type="ECO:0000313" key="7">
    <source>
        <dbReference type="Proteomes" id="UP000482487"/>
    </source>
</evidence>